<evidence type="ECO:0000313" key="1">
    <source>
        <dbReference type="EMBL" id="OAH57906.1"/>
    </source>
</evidence>
<protein>
    <submittedName>
        <fullName evidence="1">Uncharacterized protein</fullName>
    </submittedName>
</protein>
<comment type="caution">
    <text evidence="1">The sequence shown here is derived from an EMBL/GenBank/DDBJ whole genome shotgun (WGS) entry which is preliminary data.</text>
</comment>
<dbReference type="Proteomes" id="UP000077271">
    <property type="component" value="Unassembled WGS sequence"/>
</dbReference>
<evidence type="ECO:0000313" key="2">
    <source>
        <dbReference type="Proteomes" id="UP000077271"/>
    </source>
</evidence>
<reference evidence="1 2" key="1">
    <citation type="submission" date="2016-01" db="EMBL/GenBank/DDBJ databases">
        <title>Investigation of taxonomic status of Bacillus aminovorans.</title>
        <authorList>
            <person name="Verma A."/>
            <person name="Pal Y."/>
            <person name="Krishnamurthi S."/>
        </authorList>
    </citation>
    <scope>NUCLEOTIDE SEQUENCE [LARGE SCALE GENOMIC DNA]</scope>
    <source>
        <strain evidence="1 2">DSM 4337</strain>
    </source>
</reference>
<name>A0A177KXP6_9BACI</name>
<gene>
    <name evidence="1" type="ORF">AWH48_02550</name>
</gene>
<sequence>MKSVLNAFFYEHTFALFLFAKEIEKRCRVKCRFLLVFVRFVMAAVLQTGSSDGGSSTGGSVGVGTSGVSTDSSFGTSIIDTSFFRSSFFGFVAMLMVEGSLAPRV</sequence>
<dbReference type="EMBL" id="LQWZ01000012">
    <property type="protein sequence ID" value="OAH57906.1"/>
    <property type="molecule type" value="Genomic_DNA"/>
</dbReference>
<dbReference type="RefSeq" id="WP_018392798.1">
    <property type="nucleotide sequence ID" value="NZ_LQWZ01000012.1"/>
</dbReference>
<dbReference type="AlphaFoldDB" id="A0A177KXP6"/>
<proteinExistence type="predicted"/>
<accession>A0A177KXP6</accession>
<organism evidence="1 2">
    <name type="scientific">Domibacillus aminovorans</name>
    <dbReference type="NCBI Taxonomy" id="29332"/>
    <lineage>
        <taxon>Bacteria</taxon>
        <taxon>Bacillati</taxon>
        <taxon>Bacillota</taxon>
        <taxon>Bacilli</taxon>
        <taxon>Bacillales</taxon>
        <taxon>Bacillaceae</taxon>
        <taxon>Domibacillus</taxon>
    </lineage>
</organism>